<comment type="caution">
    <text evidence="3">The sequence shown here is derived from an EMBL/GenBank/DDBJ whole genome shotgun (WGS) entry which is preliminary data.</text>
</comment>
<dbReference type="AlphaFoldDB" id="A0A3N1CNL7"/>
<reference evidence="3 4" key="1">
    <citation type="submission" date="2018-11" db="EMBL/GenBank/DDBJ databases">
        <title>Sequencing the genomes of 1000 actinobacteria strains.</title>
        <authorList>
            <person name="Klenk H.-P."/>
        </authorList>
    </citation>
    <scope>NUCLEOTIDE SEQUENCE [LARGE SCALE GENOMIC DNA]</scope>
    <source>
        <strain evidence="3 4">DSM 44254</strain>
    </source>
</reference>
<dbReference type="OrthoDB" id="4332861at2"/>
<evidence type="ECO:0000313" key="3">
    <source>
        <dbReference type="EMBL" id="ROO82909.1"/>
    </source>
</evidence>
<dbReference type="RefSeq" id="WP_123661871.1">
    <property type="nucleotide sequence ID" value="NZ_RJKE01000001.1"/>
</dbReference>
<accession>A0A3N1CNL7</accession>
<feature type="domain" description="DUF397" evidence="2">
    <location>
        <begin position="10"/>
        <end position="63"/>
    </location>
</feature>
<feature type="region of interest" description="Disordered" evidence="1">
    <location>
        <begin position="1"/>
        <end position="23"/>
    </location>
</feature>
<dbReference type="Proteomes" id="UP000272400">
    <property type="component" value="Unassembled WGS sequence"/>
</dbReference>
<evidence type="ECO:0000259" key="2">
    <source>
        <dbReference type="Pfam" id="PF04149"/>
    </source>
</evidence>
<dbReference type="Pfam" id="PF04149">
    <property type="entry name" value="DUF397"/>
    <property type="match status" value="1"/>
</dbReference>
<proteinExistence type="predicted"/>
<protein>
    <submittedName>
        <fullName evidence="3">Uncharacterized protein DUF397</fullName>
    </submittedName>
</protein>
<gene>
    <name evidence="3" type="ORF">EDD29_0394</name>
</gene>
<keyword evidence="4" id="KW-1185">Reference proteome</keyword>
<evidence type="ECO:0000313" key="4">
    <source>
        <dbReference type="Proteomes" id="UP000272400"/>
    </source>
</evidence>
<feature type="compositionally biased region" description="Polar residues" evidence="1">
    <location>
        <begin position="8"/>
        <end position="23"/>
    </location>
</feature>
<dbReference type="InterPro" id="IPR007278">
    <property type="entry name" value="DUF397"/>
</dbReference>
<dbReference type="EMBL" id="RJKE01000001">
    <property type="protein sequence ID" value="ROO82909.1"/>
    <property type="molecule type" value="Genomic_DNA"/>
</dbReference>
<organism evidence="3 4">
    <name type="scientific">Actinocorallia herbida</name>
    <dbReference type="NCBI Taxonomy" id="58109"/>
    <lineage>
        <taxon>Bacteria</taxon>
        <taxon>Bacillati</taxon>
        <taxon>Actinomycetota</taxon>
        <taxon>Actinomycetes</taxon>
        <taxon>Streptosporangiales</taxon>
        <taxon>Thermomonosporaceae</taxon>
        <taxon>Actinocorallia</taxon>
    </lineage>
</organism>
<evidence type="ECO:0000256" key="1">
    <source>
        <dbReference type="SAM" id="MobiDB-lite"/>
    </source>
</evidence>
<sequence>MSPRHNVPTATWRKSSHSAPQGSNCVELADLRGRVGIRDSKNSDVAHLTVTRRQFSRLASHIRAGSPFEQHAS</sequence>
<name>A0A3N1CNL7_9ACTN</name>